<proteinExistence type="predicted"/>
<sequence>MDKRPRYRERDYTYTICNGKKHSETAKGQKSKLGGKAGNATLQLYPTNIST</sequence>
<protein>
    <submittedName>
        <fullName evidence="1">Uncharacterized protein</fullName>
    </submittedName>
</protein>
<evidence type="ECO:0000313" key="1">
    <source>
        <dbReference type="EMBL" id="GAA4314578.1"/>
    </source>
</evidence>
<reference evidence="2" key="1">
    <citation type="journal article" date="2019" name="Int. J. Syst. Evol. Microbiol.">
        <title>The Global Catalogue of Microorganisms (GCM) 10K type strain sequencing project: providing services to taxonomists for standard genome sequencing and annotation.</title>
        <authorList>
            <consortium name="The Broad Institute Genomics Platform"/>
            <consortium name="The Broad Institute Genome Sequencing Center for Infectious Disease"/>
            <person name="Wu L."/>
            <person name="Ma J."/>
        </authorList>
    </citation>
    <scope>NUCLEOTIDE SEQUENCE [LARGE SCALE GENOMIC DNA]</scope>
    <source>
        <strain evidence="2">JCM 17664</strain>
    </source>
</reference>
<dbReference type="EMBL" id="BAABFN010000006">
    <property type="protein sequence ID" value="GAA4314578.1"/>
    <property type="molecule type" value="Genomic_DNA"/>
</dbReference>
<gene>
    <name evidence="1" type="ORF">GCM10023143_25510</name>
</gene>
<organism evidence="1 2">
    <name type="scientific">Compostibacter hankyongensis</name>
    <dbReference type="NCBI Taxonomy" id="1007089"/>
    <lineage>
        <taxon>Bacteria</taxon>
        <taxon>Pseudomonadati</taxon>
        <taxon>Bacteroidota</taxon>
        <taxon>Chitinophagia</taxon>
        <taxon>Chitinophagales</taxon>
        <taxon>Chitinophagaceae</taxon>
        <taxon>Compostibacter</taxon>
    </lineage>
</organism>
<comment type="caution">
    <text evidence="1">The sequence shown here is derived from an EMBL/GenBank/DDBJ whole genome shotgun (WGS) entry which is preliminary data.</text>
</comment>
<name>A0ABP8G0J9_9BACT</name>
<dbReference type="Proteomes" id="UP001501207">
    <property type="component" value="Unassembled WGS sequence"/>
</dbReference>
<evidence type="ECO:0000313" key="2">
    <source>
        <dbReference type="Proteomes" id="UP001501207"/>
    </source>
</evidence>
<keyword evidence="2" id="KW-1185">Reference proteome</keyword>
<accession>A0ABP8G0J9</accession>